<evidence type="ECO:0000256" key="5">
    <source>
        <dbReference type="SAM" id="MobiDB-lite"/>
    </source>
</evidence>
<evidence type="ECO:0000256" key="6">
    <source>
        <dbReference type="SAM" id="Phobius"/>
    </source>
</evidence>
<evidence type="ECO:0000256" key="4">
    <source>
        <dbReference type="ARBA" id="ARBA00023136"/>
    </source>
</evidence>
<dbReference type="InterPro" id="IPR027359">
    <property type="entry name" value="Volt_channel_dom_sf"/>
</dbReference>
<feature type="region of interest" description="Disordered" evidence="5">
    <location>
        <begin position="1"/>
        <end position="47"/>
    </location>
</feature>
<reference evidence="8" key="1">
    <citation type="submission" date="2023-10" db="EMBL/GenBank/DDBJ databases">
        <authorList>
            <person name="Chen Y."/>
            <person name="Shah S."/>
            <person name="Dougan E. K."/>
            <person name="Thang M."/>
            <person name="Chan C."/>
        </authorList>
    </citation>
    <scope>NUCLEOTIDE SEQUENCE [LARGE SCALE GENOMIC DNA]</scope>
</reference>
<dbReference type="SUPFAM" id="SSF81324">
    <property type="entry name" value="Voltage-gated potassium channels"/>
    <property type="match status" value="1"/>
</dbReference>
<dbReference type="Gene3D" id="1.10.287.70">
    <property type="match status" value="1"/>
</dbReference>
<dbReference type="Pfam" id="PF00520">
    <property type="entry name" value="Ion_trans"/>
    <property type="match status" value="1"/>
</dbReference>
<keyword evidence="4 6" id="KW-0472">Membrane</keyword>
<protein>
    <recommendedName>
        <fullName evidence="7">Ion transport domain-containing protein</fullName>
    </recommendedName>
</protein>
<feature type="region of interest" description="Disordered" evidence="5">
    <location>
        <begin position="94"/>
        <end position="126"/>
    </location>
</feature>
<gene>
    <name evidence="8" type="ORF">PCOR1329_LOCUS53767</name>
</gene>
<keyword evidence="3 6" id="KW-1133">Transmembrane helix</keyword>
<accession>A0ABN9V216</accession>
<comment type="subcellular location">
    <subcellularLocation>
        <location evidence="1">Membrane</location>
        <topology evidence="1">Multi-pass membrane protein</topology>
    </subcellularLocation>
</comment>
<feature type="transmembrane region" description="Helical" evidence="6">
    <location>
        <begin position="379"/>
        <end position="405"/>
    </location>
</feature>
<feature type="non-terminal residue" evidence="8">
    <location>
        <position position="1"/>
    </location>
</feature>
<keyword evidence="2 6" id="KW-0812">Transmembrane</keyword>
<dbReference type="Gene3D" id="1.20.120.350">
    <property type="entry name" value="Voltage-gated potassium channels. Chain C"/>
    <property type="match status" value="1"/>
</dbReference>
<feature type="transmembrane region" description="Helical" evidence="6">
    <location>
        <begin position="463"/>
        <end position="484"/>
    </location>
</feature>
<evidence type="ECO:0000313" key="9">
    <source>
        <dbReference type="Proteomes" id="UP001189429"/>
    </source>
</evidence>
<proteinExistence type="predicted"/>
<dbReference type="Proteomes" id="UP001189429">
    <property type="component" value="Unassembled WGS sequence"/>
</dbReference>
<comment type="caution">
    <text evidence="8">The sequence shown here is derived from an EMBL/GenBank/DDBJ whole genome shotgun (WGS) entry which is preliminary data.</text>
</comment>
<dbReference type="InterPro" id="IPR005821">
    <property type="entry name" value="Ion_trans_dom"/>
</dbReference>
<evidence type="ECO:0000259" key="7">
    <source>
        <dbReference type="Pfam" id="PF00520"/>
    </source>
</evidence>
<evidence type="ECO:0000256" key="2">
    <source>
        <dbReference type="ARBA" id="ARBA00022692"/>
    </source>
</evidence>
<sequence>AGGASEPSETARPLSFPPPGWPPILLRPRKGTGNAMSSAASAASPMRWRSLGWHDVGGGSCRARPAAAADAACVRQALESLRLDVEAVFDRHGELWREPPPTAGESRGSGPDSPEEVPGQPSSPVRSVLLGRRASPKRAFAEQCSLASSRSNEAMAAMQKVKNVRGTFLREENTTWMHTLLPTGRHSWSKVWLAECLPSGKLRACSSAKKLTEGVSKLVRRPGYELARVMMMVLDAVLVVWEMQCAAQRAIQFVQHGQAGIDDTAVFTVLLDISCGLFVTDFLLRCTAGQFGPTVSAGRGWQYFHVVVVIAQLVQTIGLHSHRHQRSHSQFRVALAMFSTLRVARVLSLVQVTEVIRQHPFFRELRIMIHSLTGAVKGLLWSSLLIFTILLIFGTVLSEGALAYLVHNGREGAFTSSSVALQARFGSLFHAVLTLFQAMSGGVDWHDVWQILDVLDWGYRGVFLLYIGFSLFSLLNVVTAVFILEHDGALHK</sequence>
<keyword evidence="9" id="KW-1185">Reference proteome</keyword>
<name>A0ABN9V216_9DINO</name>
<evidence type="ECO:0000256" key="3">
    <source>
        <dbReference type="ARBA" id="ARBA00022989"/>
    </source>
</evidence>
<dbReference type="EMBL" id="CAUYUJ010016558">
    <property type="protein sequence ID" value="CAK0866637.1"/>
    <property type="molecule type" value="Genomic_DNA"/>
</dbReference>
<organism evidence="8 9">
    <name type="scientific">Prorocentrum cordatum</name>
    <dbReference type="NCBI Taxonomy" id="2364126"/>
    <lineage>
        <taxon>Eukaryota</taxon>
        <taxon>Sar</taxon>
        <taxon>Alveolata</taxon>
        <taxon>Dinophyceae</taxon>
        <taxon>Prorocentrales</taxon>
        <taxon>Prorocentraceae</taxon>
        <taxon>Prorocentrum</taxon>
    </lineage>
</organism>
<evidence type="ECO:0000256" key="1">
    <source>
        <dbReference type="ARBA" id="ARBA00004141"/>
    </source>
</evidence>
<evidence type="ECO:0000313" key="8">
    <source>
        <dbReference type="EMBL" id="CAK0866637.1"/>
    </source>
</evidence>
<feature type="domain" description="Ion transport" evidence="7">
    <location>
        <begin position="265"/>
        <end position="483"/>
    </location>
</feature>